<evidence type="ECO:0000313" key="2">
    <source>
        <dbReference type="EMBL" id="ARN74913.1"/>
    </source>
</evidence>
<gene>
    <name evidence="2" type="ORF">BST96_12780</name>
</gene>
<evidence type="ECO:0000313" key="3">
    <source>
        <dbReference type="Proteomes" id="UP000193450"/>
    </source>
</evidence>
<dbReference type="AlphaFoldDB" id="A0A1X9NLU5"/>
<accession>A0A1X9NLU5</accession>
<keyword evidence="3" id="KW-1185">Reference proteome</keyword>
<dbReference type="EMBL" id="CP019343">
    <property type="protein sequence ID" value="ARN74913.1"/>
    <property type="molecule type" value="Genomic_DNA"/>
</dbReference>
<dbReference type="Proteomes" id="UP000193450">
    <property type="component" value="Chromosome"/>
</dbReference>
<name>A0A1X9NLU5_9GAMM</name>
<keyword evidence="1" id="KW-0732">Signal</keyword>
<sequence>MINKLCYMVLIGSLLMIVQLAAASDDDLEPANYAFSNYIGNGIYRASGQRVTVFNLPFDYIPPAQSELSANDPEATSYFFRLPVSLGFYNFDFDDVIGGDIPNRADTFTFVPGIEWRVPLNERLLISPYIDLGLGNNFSTGEQVMIYSTGVSSQYSWGGNNQHLWVNRLFYAAYRGLSVDINDAYGAMQSGVDYRLPLSFDSLGRRSFFTAYGLAIWNFNRLEFTVPGERAVGINKNYEAGFTYGWDQPLEYGPFQLKRIGIGYRTGDRLKVWRLSFNLPI</sequence>
<evidence type="ECO:0000256" key="1">
    <source>
        <dbReference type="SAM" id="SignalP"/>
    </source>
</evidence>
<feature type="chain" id="PRO_5013050160" description="Outer membrane protein beta-barrel domain-containing protein" evidence="1">
    <location>
        <begin position="23"/>
        <end position="281"/>
    </location>
</feature>
<reference evidence="2 3" key="1">
    <citation type="submission" date="2016-11" db="EMBL/GenBank/DDBJ databases">
        <title>Trade-off between light-utilization and light-protection in marine flavobacteria.</title>
        <authorList>
            <person name="Kumagai Y."/>
        </authorList>
    </citation>
    <scope>NUCLEOTIDE SEQUENCE [LARGE SCALE GENOMIC DNA]</scope>
    <source>
        <strain evidence="2 3">NBRC 107125</strain>
    </source>
</reference>
<evidence type="ECO:0008006" key="4">
    <source>
        <dbReference type="Google" id="ProtNLM"/>
    </source>
</evidence>
<dbReference type="KEGG" id="osg:BST96_12780"/>
<feature type="signal peptide" evidence="1">
    <location>
        <begin position="1"/>
        <end position="22"/>
    </location>
</feature>
<organism evidence="2 3">
    <name type="scientific">Oceanicoccus sagamiensis</name>
    <dbReference type="NCBI Taxonomy" id="716816"/>
    <lineage>
        <taxon>Bacteria</taxon>
        <taxon>Pseudomonadati</taxon>
        <taxon>Pseudomonadota</taxon>
        <taxon>Gammaproteobacteria</taxon>
        <taxon>Cellvibrionales</taxon>
        <taxon>Spongiibacteraceae</taxon>
        <taxon>Oceanicoccus</taxon>
    </lineage>
</organism>
<proteinExistence type="predicted"/>
<protein>
    <recommendedName>
        <fullName evidence="4">Outer membrane protein beta-barrel domain-containing protein</fullName>
    </recommendedName>
</protein>